<sequence>MLVVHMCEGLFSLGEENSPSQVCWQVACPVVRRGTGRV</sequence>
<evidence type="ECO:0000313" key="2">
    <source>
        <dbReference type="Proteomes" id="UP000254118"/>
    </source>
</evidence>
<dbReference type="Proteomes" id="UP000254118">
    <property type="component" value="Unassembled WGS sequence"/>
</dbReference>
<gene>
    <name evidence="1" type="ORF">NCTC7915_01282</name>
</gene>
<name>A0AA46BNI8_9MICO</name>
<organism evidence="1 2">
    <name type="scientific">Dermatophilus congolensis</name>
    <dbReference type="NCBI Taxonomy" id="1863"/>
    <lineage>
        <taxon>Bacteria</taxon>
        <taxon>Bacillati</taxon>
        <taxon>Actinomycetota</taxon>
        <taxon>Actinomycetes</taxon>
        <taxon>Micrococcales</taxon>
        <taxon>Dermatophilaceae</taxon>
        <taxon>Dermatophilus</taxon>
    </lineage>
</organism>
<protein>
    <submittedName>
        <fullName evidence="1">Uncharacterized protein</fullName>
    </submittedName>
</protein>
<dbReference type="EMBL" id="UFYA01000001">
    <property type="protein sequence ID" value="STD10004.1"/>
    <property type="molecule type" value="Genomic_DNA"/>
</dbReference>
<proteinExistence type="predicted"/>
<reference evidence="1 2" key="1">
    <citation type="submission" date="2018-06" db="EMBL/GenBank/DDBJ databases">
        <authorList>
            <consortium name="Pathogen Informatics"/>
            <person name="Doyle S."/>
        </authorList>
    </citation>
    <scope>NUCLEOTIDE SEQUENCE [LARGE SCALE GENOMIC DNA]</scope>
    <source>
        <strain evidence="1 2">NCTC7915</strain>
    </source>
</reference>
<accession>A0AA46BNI8</accession>
<dbReference type="AlphaFoldDB" id="A0AA46BNI8"/>
<evidence type="ECO:0000313" key="1">
    <source>
        <dbReference type="EMBL" id="STD10004.1"/>
    </source>
</evidence>
<comment type="caution">
    <text evidence="1">The sequence shown here is derived from an EMBL/GenBank/DDBJ whole genome shotgun (WGS) entry which is preliminary data.</text>
</comment>